<keyword evidence="1" id="KW-0472">Membrane</keyword>
<reference evidence="2 3" key="1">
    <citation type="submission" date="2020-08" db="EMBL/GenBank/DDBJ databases">
        <title>Sequencing the genomes of 1000 actinobacteria strains.</title>
        <authorList>
            <person name="Klenk H.-P."/>
        </authorList>
    </citation>
    <scope>NUCLEOTIDE SEQUENCE [LARGE SCALE GENOMIC DNA]</scope>
    <source>
        <strain evidence="2 3">DSM 45084</strain>
    </source>
</reference>
<protein>
    <submittedName>
        <fullName evidence="2">Uncharacterized protein</fullName>
    </submittedName>
</protein>
<organism evidence="2 3">
    <name type="scientific">Saccharothrix violaceirubra</name>
    <dbReference type="NCBI Taxonomy" id="413306"/>
    <lineage>
        <taxon>Bacteria</taxon>
        <taxon>Bacillati</taxon>
        <taxon>Actinomycetota</taxon>
        <taxon>Actinomycetes</taxon>
        <taxon>Pseudonocardiales</taxon>
        <taxon>Pseudonocardiaceae</taxon>
        <taxon>Saccharothrix</taxon>
    </lineage>
</organism>
<accession>A0A7W7T3L0</accession>
<keyword evidence="3" id="KW-1185">Reference proteome</keyword>
<feature type="transmembrane region" description="Helical" evidence="1">
    <location>
        <begin position="29"/>
        <end position="51"/>
    </location>
</feature>
<evidence type="ECO:0000256" key="1">
    <source>
        <dbReference type="SAM" id="Phobius"/>
    </source>
</evidence>
<feature type="transmembrane region" description="Helical" evidence="1">
    <location>
        <begin position="138"/>
        <end position="157"/>
    </location>
</feature>
<sequence>MGWWEAWTRWAAGDPTLKDAVLWGVKVLWWARIGKLMAFLAGLVLVVDIIGPERIVASVERRVAGGHLDRWRVDRRAARRGVIVFGGLFVLVLVGVVLRLDSGPLGILAIALVASVPALAAVNHLLPRFLTWLYLHDRVVTAIRTASLAAFVVGFHFDMLGS</sequence>
<feature type="transmembrane region" description="Helical" evidence="1">
    <location>
        <begin position="82"/>
        <end position="100"/>
    </location>
</feature>
<keyword evidence="1" id="KW-1133">Transmembrane helix</keyword>
<evidence type="ECO:0000313" key="2">
    <source>
        <dbReference type="EMBL" id="MBB4965962.1"/>
    </source>
</evidence>
<evidence type="ECO:0000313" key="3">
    <source>
        <dbReference type="Proteomes" id="UP000542674"/>
    </source>
</evidence>
<comment type="caution">
    <text evidence="2">The sequence shown here is derived from an EMBL/GenBank/DDBJ whole genome shotgun (WGS) entry which is preliminary data.</text>
</comment>
<proteinExistence type="predicted"/>
<dbReference type="RefSeq" id="WP_184669702.1">
    <property type="nucleotide sequence ID" value="NZ_BAABAI010000002.1"/>
</dbReference>
<gene>
    <name evidence="2" type="ORF">F4559_003321</name>
</gene>
<dbReference type="AlphaFoldDB" id="A0A7W7T3L0"/>
<keyword evidence="1" id="KW-0812">Transmembrane</keyword>
<feature type="transmembrane region" description="Helical" evidence="1">
    <location>
        <begin position="106"/>
        <end position="126"/>
    </location>
</feature>
<name>A0A7W7T3L0_9PSEU</name>
<dbReference type="EMBL" id="JACHJS010000001">
    <property type="protein sequence ID" value="MBB4965962.1"/>
    <property type="molecule type" value="Genomic_DNA"/>
</dbReference>
<dbReference type="Proteomes" id="UP000542674">
    <property type="component" value="Unassembled WGS sequence"/>
</dbReference>